<keyword evidence="4" id="KW-1185">Reference proteome</keyword>
<organism evidence="3 4">
    <name type="scientific">Chryseobacterium paridis</name>
    <dbReference type="NCBI Taxonomy" id="2800328"/>
    <lineage>
        <taxon>Bacteria</taxon>
        <taxon>Pseudomonadati</taxon>
        <taxon>Bacteroidota</taxon>
        <taxon>Flavobacteriia</taxon>
        <taxon>Flavobacteriales</taxon>
        <taxon>Weeksellaceae</taxon>
        <taxon>Chryseobacterium group</taxon>
        <taxon>Chryseobacterium</taxon>
    </lineage>
</organism>
<dbReference type="SUPFAM" id="SSF53756">
    <property type="entry name" value="UDP-Glycosyltransferase/glycogen phosphorylase"/>
    <property type="match status" value="1"/>
</dbReference>
<feature type="domain" description="Glycosyl transferase family 1" evidence="1">
    <location>
        <begin position="175"/>
        <end position="318"/>
    </location>
</feature>
<evidence type="ECO:0000313" key="4">
    <source>
        <dbReference type="Proteomes" id="UP000628669"/>
    </source>
</evidence>
<dbReference type="Pfam" id="PF13439">
    <property type="entry name" value="Glyco_transf_4"/>
    <property type="match status" value="1"/>
</dbReference>
<dbReference type="RefSeq" id="WP_200248075.1">
    <property type="nucleotide sequence ID" value="NZ_JAENHK010000010.1"/>
</dbReference>
<feature type="domain" description="Glycosyltransferase subfamily 4-like N-terminal" evidence="2">
    <location>
        <begin position="13"/>
        <end position="166"/>
    </location>
</feature>
<evidence type="ECO:0000259" key="2">
    <source>
        <dbReference type="Pfam" id="PF13439"/>
    </source>
</evidence>
<name>A0ABS1FZC8_9FLAO</name>
<comment type="caution">
    <text evidence="3">The sequence shown here is derived from an EMBL/GenBank/DDBJ whole genome shotgun (WGS) entry which is preliminary data.</text>
</comment>
<dbReference type="Proteomes" id="UP000628669">
    <property type="component" value="Unassembled WGS sequence"/>
</dbReference>
<proteinExistence type="predicted"/>
<gene>
    <name evidence="3" type="ORF">JHL15_18195</name>
</gene>
<dbReference type="Gene3D" id="3.40.50.2000">
    <property type="entry name" value="Glycogen Phosphorylase B"/>
    <property type="match status" value="2"/>
</dbReference>
<dbReference type="EMBL" id="JAENHK010000010">
    <property type="protein sequence ID" value="MBK1897703.1"/>
    <property type="molecule type" value="Genomic_DNA"/>
</dbReference>
<accession>A0ABS1FZC8</accession>
<dbReference type="Pfam" id="PF00534">
    <property type="entry name" value="Glycos_transf_1"/>
    <property type="match status" value="1"/>
</dbReference>
<dbReference type="PANTHER" id="PTHR12526">
    <property type="entry name" value="GLYCOSYLTRANSFERASE"/>
    <property type="match status" value="1"/>
</dbReference>
<protein>
    <submittedName>
        <fullName evidence="3">Glycosyltransferase</fullName>
    </submittedName>
</protein>
<reference evidence="4" key="1">
    <citation type="submission" date="2021-01" db="EMBL/GenBank/DDBJ databases">
        <title>Genome public.</title>
        <authorList>
            <person name="Liu C."/>
            <person name="Sun Q."/>
        </authorList>
    </citation>
    <scope>NUCLEOTIDE SEQUENCE [LARGE SCALE GENOMIC DNA]</scope>
    <source>
        <strain evidence="4">YIM B02567</strain>
    </source>
</reference>
<dbReference type="InterPro" id="IPR028098">
    <property type="entry name" value="Glyco_trans_4-like_N"/>
</dbReference>
<dbReference type="PANTHER" id="PTHR12526:SF630">
    <property type="entry name" value="GLYCOSYLTRANSFERASE"/>
    <property type="match status" value="1"/>
</dbReference>
<evidence type="ECO:0000313" key="3">
    <source>
        <dbReference type="EMBL" id="MBK1897703.1"/>
    </source>
</evidence>
<evidence type="ECO:0000259" key="1">
    <source>
        <dbReference type="Pfam" id="PF00534"/>
    </source>
</evidence>
<dbReference type="InterPro" id="IPR001296">
    <property type="entry name" value="Glyco_trans_1"/>
</dbReference>
<sequence>MKILHVITRSDLGGAQSVVINLANSMCVNHDITVVAGEDGPMWDALDARIKKIKVYEIVRPISIFKDLKALFKLKKLYSSVKPDVIHLHSSKIGVLGRLAFPKSKIVYSVHGFDSIRLAYRKYLPLERLLKNRCKAIVLASNYDKQNIINEGITNNLHVVYNGVHTPKIESELSIKGIENYRKVIMCIARISPQKRFESYIEIAKKLPQYAFVWIGAEKEYEGLPSNVFCLMGVSNAKKYIQLADLFVLPTNYEGVPIVVIDALSYGKPIVSSDVGGISEVVLNDVNGFVVENNDAIFVEKINYILTNDNVYNRFSDKSLKIFHENLSIEKMVNEYKNVYKL</sequence>